<dbReference type="SUPFAM" id="SSF51230">
    <property type="entry name" value="Single hybrid motif"/>
    <property type="match status" value="1"/>
</dbReference>
<evidence type="ECO:0000256" key="1">
    <source>
        <dbReference type="ARBA" id="ARBA00001938"/>
    </source>
</evidence>
<feature type="domain" description="Peripheral subunit-binding (PSBD)" evidence="9">
    <location>
        <begin position="143"/>
        <end position="180"/>
    </location>
</feature>
<dbReference type="OrthoDB" id="9805770at2"/>
<feature type="compositionally biased region" description="Low complexity" evidence="7">
    <location>
        <begin position="112"/>
        <end position="127"/>
    </location>
</feature>
<comment type="similarity">
    <text evidence="2 6">Belongs to the 2-oxoacid dehydrogenase family.</text>
</comment>
<dbReference type="InterPro" id="IPR050743">
    <property type="entry name" value="2-oxoacid_DH_E2_comp"/>
</dbReference>
<dbReference type="GO" id="GO:0016407">
    <property type="term" value="F:acetyltransferase activity"/>
    <property type="evidence" value="ECO:0007669"/>
    <property type="project" value="TreeGrafter"/>
</dbReference>
<evidence type="ECO:0000313" key="10">
    <source>
        <dbReference type="EMBL" id="TFE24878.1"/>
    </source>
</evidence>
<evidence type="ECO:0000256" key="7">
    <source>
        <dbReference type="SAM" id="MobiDB-lite"/>
    </source>
</evidence>
<dbReference type="Gene3D" id="3.30.559.10">
    <property type="entry name" value="Chloramphenicol acetyltransferase-like domain"/>
    <property type="match status" value="1"/>
</dbReference>
<dbReference type="FunFam" id="3.30.559.10:FF:000007">
    <property type="entry name" value="Dihydrolipoamide acetyltransferase component of pyruvate dehydrogenase complex"/>
    <property type="match status" value="1"/>
</dbReference>
<dbReference type="PROSITE" id="PS50968">
    <property type="entry name" value="BIOTINYL_LIPOYL"/>
    <property type="match status" value="1"/>
</dbReference>
<dbReference type="SUPFAM" id="SSF52777">
    <property type="entry name" value="CoA-dependent acyltransferases"/>
    <property type="match status" value="1"/>
</dbReference>
<keyword evidence="4 6" id="KW-0450">Lipoyl</keyword>
<evidence type="ECO:0000256" key="5">
    <source>
        <dbReference type="ARBA" id="ARBA00023315"/>
    </source>
</evidence>
<comment type="caution">
    <text evidence="10">The sequence shown here is derived from an EMBL/GenBank/DDBJ whole genome shotgun (WGS) entry which is preliminary data.</text>
</comment>
<dbReference type="Gene3D" id="2.40.50.100">
    <property type="match status" value="1"/>
</dbReference>
<dbReference type="EMBL" id="SOMN01000022">
    <property type="protein sequence ID" value="TFE24878.1"/>
    <property type="molecule type" value="Genomic_DNA"/>
</dbReference>
<organism evidence="10 11">
    <name type="scientific">Cohnella luojiensis</name>
    <dbReference type="NCBI Taxonomy" id="652876"/>
    <lineage>
        <taxon>Bacteria</taxon>
        <taxon>Bacillati</taxon>
        <taxon>Bacillota</taxon>
        <taxon>Bacilli</taxon>
        <taxon>Bacillales</taxon>
        <taxon>Paenibacillaceae</taxon>
        <taxon>Cohnella</taxon>
    </lineage>
</organism>
<dbReference type="Pfam" id="PF02817">
    <property type="entry name" value="E3_binding"/>
    <property type="match status" value="1"/>
</dbReference>
<dbReference type="PROSITE" id="PS51826">
    <property type="entry name" value="PSBD"/>
    <property type="match status" value="1"/>
</dbReference>
<keyword evidence="11" id="KW-1185">Reference proteome</keyword>
<dbReference type="GO" id="GO:0005737">
    <property type="term" value="C:cytoplasm"/>
    <property type="evidence" value="ECO:0007669"/>
    <property type="project" value="TreeGrafter"/>
</dbReference>
<sequence length="448" mass="46728">MTRFEYRFPELGEGLHEGEIVKMHIAPGQTVTDEDIIMEVQNDKAIVEVPCPVNGKVVEVRAKDGQVMHVGEVVAIIEAEGEVPDQGPSAESHDAPAASGNSATGGAETKGEPAQQPAAEAAPAAPAQAAPAAAKPVSGGLVLATPSVRKFAREKGVTIAEVSGSGKNGRITREDVLGFTSGGAPAAAAAPTADAPTAAAAPSAASAPKATVSGPGVEERVPFKGIRKAIANAMVKSVYTAPHVTLMDEVDVTALVALRTKAKPVAEKKGVKLTYLPFIVKALVAASREFPPLNAMIDEAANEIVYKKYYNVGIATDTDNGLVVPVVFDADRKNVWSIANEIRDLATRARDGKLSANEMKGSTISITNIGSAGGMFFTPVINFPEVAILGTGRITEKAVVRNGEIVIAPVMALSLSFDHRIIDGATAQNFLNYIKQLLSDPELLVMEV</sequence>
<reference evidence="10 11" key="1">
    <citation type="submission" date="2019-03" db="EMBL/GenBank/DDBJ databases">
        <title>Cohnella endophytica sp. nov., a novel endophytic bacterium isolated from bark of Sonneratia apetala.</title>
        <authorList>
            <person name="Tuo L."/>
        </authorList>
    </citation>
    <scope>NUCLEOTIDE SEQUENCE [LARGE SCALE GENOMIC DNA]</scope>
    <source>
        <strain evidence="10 11">CCTCC AB 208254</strain>
    </source>
</reference>
<dbReference type="InterPro" id="IPR004167">
    <property type="entry name" value="PSBD"/>
</dbReference>
<feature type="region of interest" description="Disordered" evidence="7">
    <location>
        <begin position="84"/>
        <end position="127"/>
    </location>
</feature>
<evidence type="ECO:0000256" key="2">
    <source>
        <dbReference type="ARBA" id="ARBA00007317"/>
    </source>
</evidence>
<protein>
    <recommendedName>
        <fullName evidence="6">Dihydrolipoamide acetyltransferase component of pyruvate dehydrogenase complex</fullName>
        <ecNumber evidence="6">2.3.1.-</ecNumber>
    </recommendedName>
</protein>
<evidence type="ECO:0000313" key="11">
    <source>
        <dbReference type="Proteomes" id="UP000297900"/>
    </source>
</evidence>
<comment type="cofactor">
    <cofactor evidence="1 6">
        <name>(R)-lipoate</name>
        <dbReference type="ChEBI" id="CHEBI:83088"/>
    </cofactor>
</comment>
<name>A0A4Y8LTZ0_9BACL</name>
<keyword evidence="5 6" id="KW-0012">Acyltransferase</keyword>
<dbReference type="PANTHER" id="PTHR43178">
    <property type="entry name" value="DIHYDROLIPOAMIDE ACETYLTRANSFERASE COMPONENT OF PYRUVATE DEHYDROGENASE COMPLEX"/>
    <property type="match status" value="1"/>
</dbReference>
<evidence type="ECO:0000256" key="3">
    <source>
        <dbReference type="ARBA" id="ARBA00022679"/>
    </source>
</evidence>
<gene>
    <name evidence="10" type="ORF">E2980_15150</name>
</gene>
<dbReference type="Pfam" id="PF00198">
    <property type="entry name" value="2-oxoacid_dh"/>
    <property type="match status" value="1"/>
</dbReference>
<dbReference type="InterPro" id="IPR003016">
    <property type="entry name" value="2-oxoA_DH_lipoyl-BS"/>
</dbReference>
<dbReference type="AlphaFoldDB" id="A0A4Y8LTZ0"/>
<dbReference type="EC" id="2.3.1.-" evidence="6"/>
<evidence type="ECO:0000256" key="6">
    <source>
        <dbReference type="RuleBase" id="RU003423"/>
    </source>
</evidence>
<dbReference type="Proteomes" id="UP000297900">
    <property type="component" value="Unassembled WGS sequence"/>
</dbReference>
<dbReference type="InterPro" id="IPR000089">
    <property type="entry name" value="Biotin_lipoyl"/>
</dbReference>
<evidence type="ECO:0000256" key="4">
    <source>
        <dbReference type="ARBA" id="ARBA00022823"/>
    </source>
</evidence>
<dbReference type="InterPro" id="IPR001078">
    <property type="entry name" value="2-oxoacid_DH_actylTfrase"/>
</dbReference>
<dbReference type="CDD" id="cd06849">
    <property type="entry name" value="lipoyl_domain"/>
    <property type="match status" value="1"/>
</dbReference>
<dbReference type="Pfam" id="PF00364">
    <property type="entry name" value="Biotin_lipoyl"/>
    <property type="match status" value="1"/>
</dbReference>
<dbReference type="InterPro" id="IPR011053">
    <property type="entry name" value="Single_hybrid_motif"/>
</dbReference>
<dbReference type="InterPro" id="IPR023213">
    <property type="entry name" value="CAT-like_dom_sf"/>
</dbReference>
<evidence type="ECO:0000259" key="9">
    <source>
        <dbReference type="PROSITE" id="PS51826"/>
    </source>
</evidence>
<dbReference type="RefSeq" id="WP_135153036.1">
    <property type="nucleotide sequence ID" value="NZ_SOMN01000022.1"/>
</dbReference>
<accession>A0A4Y8LTZ0</accession>
<dbReference type="SUPFAM" id="SSF47005">
    <property type="entry name" value="Peripheral subunit-binding domain of 2-oxo acid dehydrogenase complex"/>
    <property type="match status" value="1"/>
</dbReference>
<feature type="domain" description="Lipoyl-binding" evidence="8">
    <location>
        <begin position="1"/>
        <end position="78"/>
    </location>
</feature>
<dbReference type="PANTHER" id="PTHR43178:SF5">
    <property type="entry name" value="LIPOAMIDE ACYLTRANSFERASE COMPONENT OF BRANCHED-CHAIN ALPHA-KETO ACID DEHYDROGENASE COMPLEX, MITOCHONDRIAL"/>
    <property type="match status" value="1"/>
</dbReference>
<keyword evidence="3 6" id="KW-0808">Transferase</keyword>
<dbReference type="PROSITE" id="PS00189">
    <property type="entry name" value="LIPOYL"/>
    <property type="match status" value="1"/>
</dbReference>
<dbReference type="InterPro" id="IPR036625">
    <property type="entry name" value="E3-bd_dom_sf"/>
</dbReference>
<proteinExistence type="inferred from homology"/>
<evidence type="ECO:0000259" key="8">
    <source>
        <dbReference type="PROSITE" id="PS50968"/>
    </source>
</evidence>
<dbReference type="GO" id="GO:0031405">
    <property type="term" value="F:lipoic acid binding"/>
    <property type="evidence" value="ECO:0007669"/>
    <property type="project" value="TreeGrafter"/>
</dbReference>
<dbReference type="Gene3D" id="4.10.320.10">
    <property type="entry name" value="E3-binding domain"/>
    <property type="match status" value="1"/>
</dbReference>